<evidence type="ECO:0000256" key="1">
    <source>
        <dbReference type="ARBA" id="ARBA00010838"/>
    </source>
</evidence>
<accession>A0A4Y6PZP7</accession>
<dbReference type="PANTHER" id="PTHR10353">
    <property type="entry name" value="GLYCOSYL HYDROLASE"/>
    <property type="match status" value="1"/>
</dbReference>
<dbReference type="SUPFAM" id="SSF51445">
    <property type="entry name" value="(Trans)glycosidases"/>
    <property type="match status" value="1"/>
</dbReference>
<dbReference type="Proteomes" id="UP000315995">
    <property type="component" value="Chromosome"/>
</dbReference>
<dbReference type="OrthoDB" id="9765195at2"/>
<comment type="similarity">
    <text evidence="1 4">Belongs to the glycosyl hydrolase 1 family.</text>
</comment>
<keyword evidence="3" id="KW-0326">Glycosidase</keyword>
<evidence type="ECO:0000256" key="4">
    <source>
        <dbReference type="RuleBase" id="RU003690"/>
    </source>
</evidence>
<sequence>MRKLLLFCCVAALLAACGDDKIDDGGLVADAGGDARADGDSDTADAGADTVSDTVSDASEDADAGADAEDFDAYALAPGEVSFGELGSLSQASGEGGFRFGAATAAAQIEDGLTRNDWYFWTLPEDQGGMGESEPVGDAVSGASKALEDIGLMEAMNLDAYRFSVDWSRIEPRRDEVDQAGVDHYDAFIDGLVDAGIRPMITVHHFSNPIWVHDFREDPCTDAQEPTDANLCGWAHPGGADQIIDELAEHAALLAREYGDRVDEWCTLNEPINYLLASYGVGFFPPGEDLLLSDAQRVPVVLRNYIKAHVAVYDAIKQNDTVDADGDGVAADVGFSLSIVDWQPARDNAPSTNTEDIAATERIWYVYHHLFPDSVINGTFDADFDGSPDEQHPDWAGKLDWLGAQYYFRAGVTAKVELIPLVDATICFDTFDFGSCLPSRDASHWVPSMGYEYYEPGIYNVLTDLSERYPDVPLVVTEAGIAAKNGTRRAENVVRTLEQMQRAIDDGVDLRGYYHWSLMDNFEWAEGYHPKFGLYSVDLDTMERTPTEGATVFGEVAGARKLTEAQRDDYGGLGPMSEAVEE</sequence>
<protein>
    <submittedName>
        <fullName evidence="6">Glycoside hydrolase family 1 protein</fullName>
    </submittedName>
</protein>
<dbReference type="PROSITE" id="PS51257">
    <property type="entry name" value="PROKAR_LIPOPROTEIN"/>
    <property type="match status" value="1"/>
</dbReference>
<dbReference type="PRINTS" id="PR00131">
    <property type="entry name" value="GLHYDRLASE1"/>
</dbReference>
<feature type="compositionally biased region" description="Low complexity" evidence="5">
    <location>
        <begin position="44"/>
        <end position="57"/>
    </location>
</feature>
<evidence type="ECO:0000256" key="5">
    <source>
        <dbReference type="SAM" id="MobiDB-lite"/>
    </source>
</evidence>
<dbReference type="EMBL" id="CP041186">
    <property type="protein sequence ID" value="QDG53801.1"/>
    <property type="molecule type" value="Genomic_DNA"/>
</dbReference>
<reference evidence="6 7" key="1">
    <citation type="submission" date="2019-06" db="EMBL/GenBank/DDBJ databases">
        <title>Persicimonas caeni gen. nov., sp. nov., a predatory bacterium isolated from solar saltern.</title>
        <authorList>
            <person name="Wang S."/>
        </authorList>
    </citation>
    <scope>NUCLEOTIDE SEQUENCE [LARGE SCALE GENOMIC DNA]</scope>
    <source>
        <strain evidence="6 7">YN101</strain>
    </source>
</reference>
<gene>
    <name evidence="6" type="ORF">FIV42_24570</name>
</gene>
<dbReference type="RefSeq" id="WP_141200255.1">
    <property type="nucleotide sequence ID" value="NZ_CP041186.1"/>
</dbReference>
<evidence type="ECO:0000256" key="2">
    <source>
        <dbReference type="ARBA" id="ARBA00022801"/>
    </source>
</evidence>
<evidence type="ECO:0000313" key="7">
    <source>
        <dbReference type="Proteomes" id="UP000315995"/>
    </source>
</evidence>
<name>A0A4Y6PZP7_PERCE</name>
<dbReference type="PANTHER" id="PTHR10353:SF209">
    <property type="entry name" value="GALACTOLIPID GALACTOSYLTRANSFERASE SFR2, CHLOROPLASTIC"/>
    <property type="match status" value="1"/>
</dbReference>
<accession>A0A5B8YAJ6</accession>
<dbReference type="Gene3D" id="3.20.20.80">
    <property type="entry name" value="Glycosidases"/>
    <property type="match status" value="1"/>
</dbReference>
<proteinExistence type="inferred from homology"/>
<dbReference type="Pfam" id="PF00232">
    <property type="entry name" value="Glyco_hydro_1"/>
    <property type="match status" value="1"/>
</dbReference>
<feature type="region of interest" description="Disordered" evidence="5">
    <location>
        <begin position="34"/>
        <end position="63"/>
    </location>
</feature>
<organism evidence="6 7">
    <name type="scientific">Persicimonas caeni</name>
    <dbReference type="NCBI Taxonomy" id="2292766"/>
    <lineage>
        <taxon>Bacteria</taxon>
        <taxon>Deltaproteobacteria</taxon>
        <taxon>Bradymonadales</taxon>
        <taxon>Bradymonadaceae</taxon>
        <taxon>Persicimonas</taxon>
    </lineage>
</organism>
<keyword evidence="7" id="KW-1185">Reference proteome</keyword>
<keyword evidence="2 6" id="KW-0378">Hydrolase</keyword>
<dbReference type="GO" id="GO:0008422">
    <property type="term" value="F:beta-glucosidase activity"/>
    <property type="evidence" value="ECO:0007669"/>
    <property type="project" value="TreeGrafter"/>
</dbReference>
<dbReference type="AlphaFoldDB" id="A0A4Y6PZP7"/>
<dbReference type="InterPro" id="IPR001360">
    <property type="entry name" value="Glyco_hydro_1"/>
</dbReference>
<dbReference type="InterPro" id="IPR017853">
    <property type="entry name" value="GH"/>
</dbReference>
<evidence type="ECO:0000313" key="6">
    <source>
        <dbReference type="EMBL" id="QDG53801.1"/>
    </source>
</evidence>
<dbReference type="GO" id="GO:0005975">
    <property type="term" value="P:carbohydrate metabolic process"/>
    <property type="evidence" value="ECO:0007669"/>
    <property type="project" value="InterPro"/>
</dbReference>
<evidence type="ECO:0000256" key="3">
    <source>
        <dbReference type="ARBA" id="ARBA00023295"/>
    </source>
</evidence>